<sequence length="182" mass="20494">MCRFSTMRPPAEPMADANGAQPQEVAIIAGGCFWGMEALLRDIPGVLDTDVGYTGGWLENPTYHDTHDSKSGHAESIRVVFDPTVLSYESLLENWFFRMHDPTTLNRQGGDIGTQYRSAIFYTSDAQRETAERVKAQVQQSGLWSKPIVTEIVPEAKWWSAEGYHQDYLVKNPGGYSCHFMR</sequence>
<dbReference type="Gene3D" id="3.30.1060.10">
    <property type="entry name" value="Peptide methionine sulphoxide reductase MsrA"/>
    <property type="match status" value="1"/>
</dbReference>
<organism evidence="6 7">
    <name type="scientific">Gemmatimonas aurantiaca</name>
    <dbReference type="NCBI Taxonomy" id="173480"/>
    <lineage>
        <taxon>Bacteria</taxon>
        <taxon>Pseudomonadati</taxon>
        <taxon>Gemmatimonadota</taxon>
        <taxon>Gemmatimonadia</taxon>
        <taxon>Gemmatimonadales</taxon>
        <taxon>Gemmatimonadaceae</taxon>
        <taxon>Gemmatimonas</taxon>
    </lineage>
</organism>
<dbReference type="EMBL" id="DPIY01000012">
    <property type="protein sequence ID" value="HCT59044.1"/>
    <property type="molecule type" value="Genomic_DNA"/>
</dbReference>
<dbReference type="PANTHER" id="PTHR43774:SF1">
    <property type="entry name" value="PEPTIDE METHIONINE SULFOXIDE REDUCTASE MSRA 2"/>
    <property type="match status" value="1"/>
</dbReference>
<dbReference type="SUPFAM" id="SSF55068">
    <property type="entry name" value="Peptide methionine sulfoxide reductase"/>
    <property type="match status" value="1"/>
</dbReference>
<dbReference type="NCBIfam" id="TIGR00401">
    <property type="entry name" value="msrA"/>
    <property type="match status" value="1"/>
</dbReference>
<comment type="similarity">
    <text evidence="4">Belongs to the MsrA Met sulfoxide reductase family.</text>
</comment>
<evidence type="ECO:0000256" key="2">
    <source>
        <dbReference type="ARBA" id="ARBA00047806"/>
    </source>
</evidence>
<evidence type="ECO:0000256" key="3">
    <source>
        <dbReference type="ARBA" id="ARBA00048782"/>
    </source>
</evidence>
<keyword evidence="1 4" id="KW-0560">Oxidoreductase</keyword>
<evidence type="ECO:0000256" key="1">
    <source>
        <dbReference type="ARBA" id="ARBA00023002"/>
    </source>
</evidence>
<dbReference type="GO" id="GO:0033744">
    <property type="term" value="F:L-methionine:thioredoxin-disulfide S-oxidoreductase activity"/>
    <property type="evidence" value="ECO:0007669"/>
    <property type="project" value="RHEA"/>
</dbReference>
<comment type="catalytic activity">
    <reaction evidence="2 4">
        <text>L-methionyl-[protein] + [thioredoxin]-disulfide + H2O = L-methionyl-(S)-S-oxide-[protein] + [thioredoxin]-dithiol</text>
        <dbReference type="Rhea" id="RHEA:14217"/>
        <dbReference type="Rhea" id="RHEA-COMP:10698"/>
        <dbReference type="Rhea" id="RHEA-COMP:10700"/>
        <dbReference type="Rhea" id="RHEA-COMP:12313"/>
        <dbReference type="Rhea" id="RHEA-COMP:12315"/>
        <dbReference type="ChEBI" id="CHEBI:15377"/>
        <dbReference type="ChEBI" id="CHEBI:16044"/>
        <dbReference type="ChEBI" id="CHEBI:29950"/>
        <dbReference type="ChEBI" id="CHEBI:44120"/>
        <dbReference type="ChEBI" id="CHEBI:50058"/>
        <dbReference type="EC" id="1.8.4.11"/>
    </reaction>
</comment>
<dbReference type="Pfam" id="PF01625">
    <property type="entry name" value="PMSR"/>
    <property type="match status" value="1"/>
</dbReference>
<dbReference type="AlphaFoldDB" id="A0A3D4VE00"/>
<dbReference type="InterPro" id="IPR036509">
    <property type="entry name" value="Met_Sox_Rdtase_MsrA_sf"/>
</dbReference>
<name>A0A3D4VE00_9BACT</name>
<feature type="domain" description="Peptide methionine sulphoxide reductase MsrA" evidence="5">
    <location>
        <begin position="26"/>
        <end position="177"/>
    </location>
</feature>
<evidence type="ECO:0000259" key="5">
    <source>
        <dbReference type="Pfam" id="PF01625"/>
    </source>
</evidence>
<comment type="caution">
    <text evidence="6">The sequence shown here is derived from an EMBL/GenBank/DDBJ whole genome shotgun (WGS) entry which is preliminary data.</text>
</comment>
<dbReference type="PANTHER" id="PTHR43774">
    <property type="entry name" value="PEPTIDE METHIONINE SULFOXIDE REDUCTASE"/>
    <property type="match status" value="1"/>
</dbReference>
<feature type="active site" evidence="4">
    <location>
        <position position="32"/>
    </location>
</feature>
<comment type="function">
    <text evidence="4">Has an important function as a repair enzyme for proteins that have been inactivated by oxidation. Catalyzes the reversible oxidation-reduction of methionine sulfoxide in proteins to methionine.</text>
</comment>
<comment type="catalytic activity">
    <reaction evidence="3 4">
        <text>[thioredoxin]-disulfide + L-methionine + H2O = L-methionine (S)-S-oxide + [thioredoxin]-dithiol</text>
        <dbReference type="Rhea" id="RHEA:19993"/>
        <dbReference type="Rhea" id="RHEA-COMP:10698"/>
        <dbReference type="Rhea" id="RHEA-COMP:10700"/>
        <dbReference type="ChEBI" id="CHEBI:15377"/>
        <dbReference type="ChEBI" id="CHEBI:29950"/>
        <dbReference type="ChEBI" id="CHEBI:50058"/>
        <dbReference type="ChEBI" id="CHEBI:57844"/>
        <dbReference type="ChEBI" id="CHEBI:58772"/>
        <dbReference type="EC" id="1.8.4.11"/>
    </reaction>
</comment>
<dbReference type="InterPro" id="IPR002569">
    <property type="entry name" value="Met_Sox_Rdtase_MsrA_dom"/>
</dbReference>
<accession>A0A3D4VE00</accession>
<evidence type="ECO:0000256" key="4">
    <source>
        <dbReference type="HAMAP-Rule" id="MF_01401"/>
    </source>
</evidence>
<evidence type="ECO:0000313" key="6">
    <source>
        <dbReference type="EMBL" id="HCT59044.1"/>
    </source>
</evidence>
<gene>
    <name evidence="4 6" type="primary">msrA</name>
    <name evidence="6" type="ORF">DGD08_17725</name>
</gene>
<protein>
    <recommendedName>
        <fullName evidence="4">Peptide methionine sulfoxide reductase MsrA</fullName>
        <shortName evidence="4">Protein-methionine-S-oxide reductase</shortName>
        <ecNumber evidence="4">1.8.4.11</ecNumber>
    </recommendedName>
    <alternativeName>
        <fullName evidence="4">Peptide-methionine (S)-S-oxide reductase</fullName>
        <shortName evidence="4">Peptide Met(O) reductase</shortName>
    </alternativeName>
</protein>
<reference evidence="6 7" key="1">
    <citation type="journal article" date="2018" name="Nat. Biotechnol.">
        <title>A standardized bacterial taxonomy based on genome phylogeny substantially revises the tree of life.</title>
        <authorList>
            <person name="Parks D.H."/>
            <person name="Chuvochina M."/>
            <person name="Waite D.W."/>
            <person name="Rinke C."/>
            <person name="Skarshewski A."/>
            <person name="Chaumeil P.A."/>
            <person name="Hugenholtz P."/>
        </authorList>
    </citation>
    <scope>NUCLEOTIDE SEQUENCE [LARGE SCALE GENOMIC DNA]</scope>
    <source>
        <strain evidence="6">UBA8844</strain>
    </source>
</reference>
<dbReference type="HAMAP" id="MF_01401">
    <property type="entry name" value="MsrA"/>
    <property type="match status" value="1"/>
</dbReference>
<evidence type="ECO:0000313" key="7">
    <source>
        <dbReference type="Proteomes" id="UP000264071"/>
    </source>
</evidence>
<dbReference type="Proteomes" id="UP000264071">
    <property type="component" value="Unassembled WGS sequence"/>
</dbReference>
<dbReference type="EC" id="1.8.4.11" evidence="4"/>
<dbReference type="GO" id="GO:0008113">
    <property type="term" value="F:peptide-methionine (S)-S-oxide reductase activity"/>
    <property type="evidence" value="ECO:0007669"/>
    <property type="project" value="UniProtKB-UniRule"/>
</dbReference>
<proteinExistence type="inferred from homology"/>